<dbReference type="CDD" id="cd13990">
    <property type="entry name" value="STKc_TLK"/>
    <property type="match status" value="1"/>
</dbReference>
<dbReference type="InterPro" id="IPR008271">
    <property type="entry name" value="Ser/Thr_kinase_AS"/>
</dbReference>
<reference evidence="11" key="1">
    <citation type="journal article" date="2013" name="Proc. Natl. Acad. Sci. U.S.A.">
        <title>Genome structure and metabolic features in the red seaweed Chondrus crispus shed light on evolution of the Archaeplastida.</title>
        <authorList>
            <person name="Collen J."/>
            <person name="Porcel B."/>
            <person name="Carre W."/>
            <person name="Ball S.G."/>
            <person name="Chaparro C."/>
            <person name="Tonon T."/>
            <person name="Barbeyron T."/>
            <person name="Michel G."/>
            <person name="Noel B."/>
            <person name="Valentin K."/>
            <person name="Elias M."/>
            <person name="Artiguenave F."/>
            <person name="Arun A."/>
            <person name="Aury J.M."/>
            <person name="Barbosa-Neto J.F."/>
            <person name="Bothwell J.H."/>
            <person name="Bouget F.Y."/>
            <person name="Brillet L."/>
            <person name="Cabello-Hurtado F."/>
            <person name="Capella-Gutierrez S."/>
            <person name="Charrier B."/>
            <person name="Cladiere L."/>
            <person name="Cock J.M."/>
            <person name="Coelho S.M."/>
            <person name="Colleoni C."/>
            <person name="Czjzek M."/>
            <person name="Da Silva C."/>
            <person name="Delage L."/>
            <person name="Denoeud F."/>
            <person name="Deschamps P."/>
            <person name="Dittami S.M."/>
            <person name="Gabaldon T."/>
            <person name="Gachon C.M."/>
            <person name="Groisillier A."/>
            <person name="Herve C."/>
            <person name="Jabbari K."/>
            <person name="Katinka M."/>
            <person name="Kloareg B."/>
            <person name="Kowalczyk N."/>
            <person name="Labadie K."/>
            <person name="Leblanc C."/>
            <person name="Lopez P.J."/>
            <person name="McLachlan D.H."/>
            <person name="Meslet-Cladiere L."/>
            <person name="Moustafa A."/>
            <person name="Nehr Z."/>
            <person name="Nyvall Collen P."/>
            <person name="Panaud O."/>
            <person name="Partensky F."/>
            <person name="Poulain J."/>
            <person name="Rensing S.A."/>
            <person name="Rousvoal S."/>
            <person name="Samson G."/>
            <person name="Symeonidi A."/>
            <person name="Weissenbach J."/>
            <person name="Zambounis A."/>
            <person name="Wincker P."/>
            <person name="Boyen C."/>
        </authorList>
    </citation>
    <scope>NUCLEOTIDE SEQUENCE [LARGE SCALE GENOMIC DNA]</scope>
    <source>
        <strain evidence="11">cv. Stackhouse</strain>
    </source>
</reference>
<dbReference type="Pfam" id="PF00069">
    <property type="entry name" value="Pkinase"/>
    <property type="match status" value="1"/>
</dbReference>
<dbReference type="GO" id="GO:0005524">
    <property type="term" value="F:ATP binding"/>
    <property type="evidence" value="ECO:0007669"/>
    <property type="project" value="UniProtKB-UniRule"/>
</dbReference>
<dbReference type="SUPFAM" id="SSF56112">
    <property type="entry name" value="Protein kinase-like (PK-like)"/>
    <property type="match status" value="1"/>
</dbReference>
<dbReference type="PROSITE" id="PS00108">
    <property type="entry name" value="PROTEIN_KINASE_ST"/>
    <property type="match status" value="1"/>
</dbReference>
<dbReference type="GO" id="GO:0007059">
    <property type="term" value="P:chromosome segregation"/>
    <property type="evidence" value="ECO:0007669"/>
    <property type="project" value="TreeGrafter"/>
</dbReference>
<dbReference type="STRING" id="2769.S0F3X5"/>
<feature type="domain" description="Protein kinase" evidence="9">
    <location>
        <begin position="419"/>
        <end position="691"/>
    </location>
</feature>
<dbReference type="GO" id="GO:0005634">
    <property type="term" value="C:nucleus"/>
    <property type="evidence" value="ECO:0007669"/>
    <property type="project" value="TreeGrafter"/>
</dbReference>
<dbReference type="PANTHER" id="PTHR22974">
    <property type="entry name" value="MIXED LINEAGE PROTEIN KINASE"/>
    <property type="match status" value="1"/>
</dbReference>
<dbReference type="OrthoDB" id="346907at2759"/>
<dbReference type="InterPro" id="IPR011009">
    <property type="entry name" value="Kinase-like_dom_sf"/>
</dbReference>
<name>S0F3X5_CHOCR</name>
<keyword evidence="3 6" id="KW-0547">Nucleotide-binding</keyword>
<evidence type="ECO:0000313" key="10">
    <source>
        <dbReference type="EMBL" id="CDF77593.1"/>
    </source>
</evidence>
<dbReference type="GeneID" id="17326176"/>
<evidence type="ECO:0000256" key="1">
    <source>
        <dbReference type="ARBA" id="ARBA00022527"/>
    </source>
</evidence>
<dbReference type="GO" id="GO:0035556">
    <property type="term" value="P:intracellular signal transduction"/>
    <property type="evidence" value="ECO:0007669"/>
    <property type="project" value="TreeGrafter"/>
</dbReference>
<gene>
    <name evidence="10" type="ORF">CHC_T00009063001</name>
</gene>
<keyword evidence="11" id="KW-1185">Reference proteome</keyword>
<dbReference type="Gramene" id="CDF77593">
    <property type="protein sequence ID" value="CDF77593"/>
    <property type="gene ID" value="CHC_T00009063001"/>
</dbReference>
<sequence length="694" mass="80233">MSAPSTPLPKGPTHRLALLEARLDGKETTKPPAPLPTEEDDVRSFSSDASQLRVYNPRRRYAPRARSRDSIPNISNKKRKRSSPAAMRNTRVDSFFKPLTPLGEKEQPREAKNPRKSLKEGRVPSDPDVDMTPTRRQLCFAEQDACDENNSESVANESYKYFRAHVDKLTAENDKLRSEHDQAEVLRSENEDLRTQLELEVPDLRDQLAKKTVELESSVARADALAVALRDIVVLLAKAQRREARSKAVNDSERLGKVVVERTRTTLNEVWEDGDEWKQLEADLQRIQLERETLEKKRKEVSKKKALAQKMQTAHSENQGREAEVVTPAKSASRTEMPPPRKPRSRSPTEPFEESLEYVSEQEEIYRVQLQLLRREESTLQDRRVHYLRKRDLIVRELRRQNDERQSPFSNFPVLNDRYVVLNLLGRGGFSEVFKAFDLRRATHVACKIHQLASNWSEEKKRSFIRHAWREYTIHKSLKHPRVVQLVDIFEIDENTFCTVLEYCEGCDLDSYLRSNKTLAEKEARSIIAQVFSGLQYLAEQQRRIIHYDLKPGNILLYKGEVQITDFGLSKIMNETESTTDGMELTSQGAGTMWYLPPECFETGQQARISVKVDVWSAGVILFQMLYGRKPFGHDQSQEKMFREKTVSHQELQFPTRPGVSETAKDFMRKCLTRKASARPDVRQALLHPFFNKR</sequence>
<feature type="binding site" evidence="6">
    <location>
        <position position="448"/>
    </location>
    <ligand>
        <name>ATP</name>
        <dbReference type="ChEBI" id="CHEBI:30616"/>
    </ligand>
</feature>
<feature type="coiled-coil region" evidence="7">
    <location>
        <begin position="166"/>
        <end position="196"/>
    </location>
</feature>
<evidence type="ECO:0000256" key="5">
    <source>
        <dbReference type="ARBA" id="ARBA00022840"/>
    </source>
</evidence>
<evidence type="ECO:0000256" key="2">
    <source>
        <dbReference type="ARBA" id="ARBA00022679"/>
    </source>
</evidence>
<keyword evidence="7" id="KW-0175">Coiled coil</keyword>
<dbReference type="RefSeq" id="XP_005718457.1">
    <property type="nucleotide sequence ID" value="XM_005718400.1"/>
</dbReference>
<evidence type="ECO:0000256" key="3">
    <source>
        <dbReference type="ARBA" id="ARBA00022741"/>
    </source>
</evidence>
<evidence type="ECO:0000313" key="11">
    <source>
        <dbReference type="Proteomes" id="UP000012073"/>
    </source>
</evidence>
<dbReference type="PROSITE" id="PS50011">
    <property type="entry name" value="PROTEIN_KINASE_DOM"/>
    <property type="match status" value="1"/>
</dbReference>
<dbReference type="InterPro" id="IPR000719">
    <property type="entry name" value="Prot_kinase_dom"/>
</dbReference>
<evidence type="ECO:0000256" key="7">
    <source>
        <dbReference type="SAM" id="Coils"/>
    </source>
</evidence>
<dbReference type="AlphaFoldDB" id="S0F3X5"/>
<dbReference type="KEGG" id="ccp:CHC_T00009063001"/>
<feature type="compositionally biased region" description="Basic residues" evidence="8">
    <location>
        <begin position="56"/>
        <end position="65"/>
    </location>
</feature>
<evidence type="ECO:0000259" key="9">
    <source>
        <dbReference type="PROSITE" id="PS50011"/>
    </source>
</evidence>
<keyword evidence="1" id="KW-0723">Serine/threonine-protein kinase</keyword>
<dbReference type="SMART" id="SM00220">
    <property type="entry name" value="S_TKc"/>
    <property type="match status" value="1"/>
</dbReference>
<evidence type="ECO:0000256" key="6">
    <source>
        <dbReference type="PROSITE-ProRule" id="PRU10141"/>
    </source>
</evidence>
<evidence type="ECO:0000256" key="4">
    <source>
        <dbReference type="ARBA" id="ARBA00022777"/>
    </source>
</evidence>
<proteinExistence type="predicted"/>
<dbReference type="GO" id="GO:0004674">
    <property type="term" value="F:protein serine/threonine kinase activity"/>
    <property type="evidence" value="ECO:0007669"/>
    <property type="project" value="UniProtKB-KW"/>
</dbReference>
<feature type="compositionally biased region" description="Basic and acidic residues" evidence="8">
    <location>
        <begin position="103"/>
        <end position="125"/>
    </location>
</feature>
<evidence type="ECO:0000256" key="8">
    <source>
        <dbReference type="SAM" id="MobiDB-lite"/>
    </source>
</evidence>
<feature type="region of interest" description="Disordered" evidence="8">
    <location>
        <begin position="23"/>
        <end position="132"/>
    </location>
</feature>
<dbReference type="EMBL" id="HG001944">
    <property type="protein sequence ID" value="CDF77593.1"/>
    <property type="molecule type" value="Genomic_DNA"/>
</dbReference>
<protein>
    <submittedName>
        <fullName evidence="10">Serine/threonine-protein kinase tousled-like, TSL</fullName>
    </submittedName>
</protein>
<dbReference type="FunFam" id="1.10.510.10:FF:000698">
    <property type="entry name" value="Serine/threonine-protein kinase tousled-like 1"/>
    <property type="match status" value="1"/>
</dbReference>
<dbReference type="OMA" id="LPSMTWQ"/>
<dbReference type="Gene3D" id="1.10.510.10">
    <property type="entry name" value="Transferase(Phosphotransferase) domain 1"/>
    <property type="match status" value="1"/>
</dbReference>
<dbReference type="PROSITE" id="PS00107">
    <property type="entry name" value="PROTEIN_KINASE_ATP"/>
    <property type="match status" value="1"/>
</dbReference>
<accession>S0F3X5</accession>
<dbReference type="PANTHER" id="PTHR22974:SF23">
    <property type="entry name" value="TOUSLED-LIKE KINASE, ISOFORM G"/>
    <property type="match status" value="1"/>
</dbReference>
<keyword evidence="5 6" id="KW-0067">ATP-binding</keyword>
<dbReference type="Proteomes" id="UP000012073">
    <property type="component" value="Unassembled WGS sequence"/>
</dbReference>
<dbReference type="InterPro" id="IPR017441">
    <property type="entry name" value="Protein_kinase_ATP_BS"/>
</dbReference>
<feature type="region of interest" description="Disordered" evidence="8">
    <location>
        <begin position="298"/>
        <end position="354"/>
    </location>
</feature>
<keyword evidence="4 10" id="KW-0418">Kinase</keyword>
<keyword evidence="2" id="KW-0808">Transferase</keyword>
<organism evidence="10 11">
    <name type="scientific">Chondrus crispus</name>
    <name type="common">Carrageen Irish moss</name>
    <name type="synonym">Polymorpha crispa</name>
    <dbReference type="NCBI Taxonomy" id="2769"/>
    <lineage>
        <taxon>Eukaryota</taxon>
        <taxon>Rhodophyta</taxon>
        <taxon>Florideophyceae</taxon>
        <taxon>Rhodymeniophycidae</taxon>
        <taxon>Gigartinales</taxon>
        <taxon>Gigartinaceae</taxon>
        <taxon>Chondrus</taxon>
    </lineage>
</organism>